<feature type="active site" description="Proton acceptor" evidence="10 12">
    <location>
        <position position="35"/>
    </location>
</feature>
<keyword evidence="8 10" id="KW-0479">Metal-binding</keyword>
<dbReference type="GO" id="GO:0006098">
    <property type="term" value="P:pentose-phosphate shunt"/>
    <property type="evidence" value="ECO:0007669"/>
    <property type="project" value="UniProtKB-UniRule"/>
</dbReference>
<dbReference type="GO" id="GO:0005737">
    <property type="term" value="C:cytoplasm"/>
    <property type="evidence" value="ECO:0007669"/>
    <property type="project" value="UniProtKB-ARBA"/>
</dbReference>
<keyword evidence="9 10" id="KW-0413">Isomerase</keyword>
<comment type="cofactor">
    <cofactor evidence="5">
        <name>Fe(2+)</name>
        <dbReference type="ChEBI" id="CHEBI:29033"/>
    </cofactor>
</comment>
<comment type="cofactor">
    <cofactor evidence="2">
        <name>Mn(2+)</name>
        <dbReference type="ChEBI" id="CHEBI:29035"/>
    </cofactor>
</comment>
<feature type="binding site" evidence="10 13">
    <location>
        <position position="66"/>
    </location>
    <ligand>
        <name>a divalent metal cation</name>
        <dbReference type="ChEBI" id="CHEBI:60240"/>
    </ligand>
</feature>
<protein>
    <recommendedName>
        <fullName evidence="7 10">Ribulose-phosphate 3-epimerase</fullName>
        <ecNumber evidence="7 10">5.1.3.1</ecNumber>
    </recommendedName>
</protein>
<feature type="active site" description="Proton donor" evidence="10 12">
    <location>
        <position position="175"/>
    </location>
</feature>
<feature type="binding site" evidence="10 14">
    <location>
        <begin position="197"/>
        <end position="198"/>
    </location>
    <ligand>
        <name>substrate</name>
    </ligand>
</feature>
<feature type="binding site" evidence="10">
    <location>
        <begin position="175"/>
        <end position="177"/>
    </location>
    <ligand>
        <name>substrate</name>
    </ligand>
</feature>
<evidence type="ECO:0000256" key="9">
    <source>
        <dbReference type="ARBA" id="ARBA00023235"/>
    </source>
</evidence>
<evidence type="ECO:0000256" key="14">
    <source>
        <dbReference type="PIRSR" id="PIRSR001461-3"/>
    </source>
</evidence>
<evidence type="ECO:0000256" key="5">
    <source>
        <dbReference type="ARBA" id="ARBA00001954"/>
    </source>
</evidence>
<reference evidence="15 16" key="1">
    <citation type="submission" date="2020-08" db="EMBL/GenBank/DDBJ databases">
        <title>Acidobacteriota in marine sediments use diverse sulfur dissimilation pathways.</title>
        <authorList>
            <person name="Wasmund K."/>
        </authorList>
    </citation>
    <scope>NUCLEOTIDE SEQUENCE [LARGE SCALE GENOMIC DNA]</scope>
    <source>
        <strain evidence="15">MAG AM4</strain>
    </source>
</reference>
<comment type="caution">
    <text evidence="15">The sequence shown here is derived from an EMBL/GenBank/DDBJ whole genome shotgun (WGS) entry which is preliminary data.</text>
</comment>
<dbReference type="NCBIfam" id="TIGR01163">
    <property type="entry name" value="rpe"/>
    <property type="match status" value="1"/>
</dbReference>
<organism evidence="15 16">
    <name type="scientific">Candidatus Polarisedimenticola svalbardensis</name>
    <dbReference type="NCBI Taxonomy" id="2886004"/>
    <lineage>
        <taxon>Bacteria</taxon>
        <taxon>Pseudomonadati</taxon>
        <taxon>Acidobacteriota</taxon>
        <taxon>Candidatus Polarisedimenticolia</taxon>
        <taxon>Candidatus Polarisedimenticolales</taxon>
        <taxon>Candidatus Polarisedimenticolaceae</taxon>
        <taxon>Candidatus Polarisedimenticola</taxon>
    </lineage>
</organism>
<keyword evidence="13" id="KW-0464">Manganese</keyword>
<keyword evidence="13" id="KW-0170">Cobalt</keyword>
<comment type="catalytic activity">
    <reaction evidence="1 10 11">
        <text>D-ribulose 5-phosphate = D-xylulose 5-phosphate</text>
        <dbReference type="Rhea" id="RHEA:13677"/>
        <dbReference type="ChEBI" id="CHEBI:57737"/>
        <dbReference type="ChEBI" id="CHEBI:58121"/>
        <dbReference type="EC" id="5.1.3.1"/>
    </reaction>
</comment>
<dbReference type="SUPFAM" id="SSF51366">
    <property type="entry name" value="Ribulose-phoshate binding barrel"/>
    <property type="match status" value="1"/>
</dbReference>
<dbReference type="FunFam" id="3.20.20.70:FF:000004">
    <property type="entry name" value="Ribulose-phosphate 3-epimerase"/>
    <property type="match status" value="1"/>
</dbReference>
<dbReference type="InterPro" id="IPR026019">
    <property type="entry name" value="Ribul_P_3_epim"/>
</dbReference>
<comment type="function">
    <text evidence="10">Catalyzes the reversible epimerization of D-ribulose 5-phosphate to D-xylulose 5-phosphate.</text>
</comment>
<proteinExistence type="inferred from homology"/>
<evidence type="ECO:0000256" key="11">
    <source>
        <dbReference type="PIRNR" id="PIRNR001461"/>
    </source>
</evidence>
<feature type="binding site" evidence="14">
    <location>
        <position position="177"/>
    </location>
    <ligand>
        <name>substrate</name>
    </ligand>
</feature>
<evidence type="ECO:0000256" key="7">
    <source>
        <dbReference type="ARBA" id="ARBA00013188"/>
    </source>
</evidence>
<feature type="binding site" evidence="10 14">
    <location>
        <position position="66"/>
    </location>
    <ligand>
        <name>substrate</name>
    </ligand>
</feature>
<dbReference type="PANTHER" id="PTHR11749">
    <property type="entry name" value="RIBULOSE-5-PHOSPHATE-3-EPIMERASE"/>
    <property type="match status" value="1"/>
</dbReference>
<evidence type="ECO:0000313" key="16">
    <source>
        <dbReference type="Proteomes" id="UP000648239"/>
    </source>
</evidence>
<feature type="binding site" evidence="10 14">
    <location>
        <position position="8"/>
    </location>
    <ligand>
        <name>substrate</name>
    </ligand>
</feature>
<comment type="cofactor">
    <cofactor evidence="3">
        <name>Co(2+)</name>
        <dbReference type="ChEBI" id="CHEBI:48828"/>
    </cofactor>
</comment>
<feature type="binding site" evidence="10 13">
    <location>
        <position position="175"/>
    </location>
    <ligand>
        <name>a divalent metal cation</name>
        <dbReference type="ChEBI" id="CHEBI:60240"/>
    </ligand>
</feature>
<name>A0A8J6XYH5_9BACT</name>
<dbReference type="EMBL" id="JACXWD010000006">
    <property type="protein sequence ID" value="MBD3867127.1"/>
    <property type="molecule type" value="Genomic_DNA"/>
</dbReference>
<dbReference type="InterPro" id="IPR000056">
    <property type="entry name" value="Ribul_P_3_epim-like"/>
</dbReference>
<dbReference type="InterPro" id="IPR011060">
    <property type="entry name" value="RibuloseP-bd_barrel"/>
</dbReference>
<dbReference type="GO" id="GO:0046872">
    <property type="term" value="F:metal ion binding"/>
    <property type="evidence" value="ECO:0007669"/>
    <property type="project" value="UniProtKB-UniRule"/>
</dbReference>
<comment type="cofactor">
    <cofactor evidence="4">
        <name>Zn(2+)</name>
        <dbReference type="ChEBI" id="CHEBI:29105"/>
    </cofactor>
</comment>
<comment type="pathway">
    <text evidence="10">Carbohydrate degradation.</text>
</comment>
<dbReference type="NCBIfam" id="NF004076">
    <property type="entry name" value="PRK05581.1-4"/>
    <property type="match status" value="1"/>
</dbReference>
<dbReference type="EC" id="5.1.3.1" evidence="7 10"/>
<dbReference type="PROSITE" id="PS01085">
    <property type="entry name" value="RIBUL_P_3_EPIMER_1"/>
    <property type="match status" value="1"/>
</dbReference>
<evidence type="ECO:0000256" key="4">
    <source>
        <dbReference type="ARBA" id="ARBA00001947"/>
    </source>
</evidence>
<evidence type="ECO:0000256" key="12">
    <source>
        <dbReference type="PIRSR" id="PIRSR001461-1"/>
    </source>
</evidence>
<dbReference type="AlphaFoldDB" id="A0A8J6XYH5"/>
<comment type="similarity">
    <text evidence="6 10 11">Belongs to the ribulose-phosphate 3-epimerase family.</text>
</comment>
<dbReference type="HAMAP" id="MF_02227">
    <property type="entry name" value="RPE"/>
    <property type="match status" value="1"/>
</dbReference>
<keyword evidence="13" id="KW-0862">Zinc</keyword>
<dbReference type="Gene3D" id="3.20.20.70">
    <property type="entry name" value="Aldolase class I"/>
    <property type="match status" value="1"/>
</dbReference>
<feature type="binding site" evidence="10 13">
    <location>
        <position position="33"/>
    </location>
    <ligand>
        <name>a divalent metal cation</name>
        <dbReference type="ChEBI" id="CHEBI:60240"/>
    </ligand>
</feature>
<evidence type="ECO:0000256" key="3">
    <source>
        <dbReference type="ARBA" id="ARBA00001941"/>
    </source>
</evidence>
<dbReference type="Proteomes" id="UP000648239">
    <property type="component" value="Unassembled WGS sequence"/>
</dbReference>
<evidence type="ECO:0000256" key="2">
    <source>
        <dbReference type="ARBA" id="ARBA00001936"/>
    </source>
</evidence>
<feature type="binding site" evidence="10 14">
    <location>
        <begin position="142"/>
        <end position="145"/>
    </location>
    <ligand>
        <name>substrate</name>
    </ligand>
</feature>
<dbReference type="PIRSF" id="PIRSF001461">
    <property type="entry name" value="RPE"/>
    <property type="match status" value="1"/>
</dbReference>
<evidence type="ECO:0000256" key="8">
    <source>
        <dbReference type="ARBA" id="ARBA00022723"/>
    </source>
</evidence>
<evidence type="ECO:0000313" key="15">
    <source>
        <dbReference type="EMBL" id="MBD3867127.1"/>
    </source>
</evidence>
<dbReference type="GO" id="GO:0019323">
    <property type="term" value="P:pentose catabolic process"/>
    <property type="evidence" value="ECO:0007669"/>
    <property type="project" value="UniProtKB-UniRule"/>
</dbReference>
<dbReference type="GO" id="GO:0004750">
    <property type="term" value="F:D-ribulose-phosphate 3-epimerase activity"/>
    <property type="evidence" value="ECO:0007669"/>
    <property type="project" value="UniProtKB-UniRule"/>
</dbReference>
<comment type="cofactor">
    <cofactor evidence="10 13">
        <name>a divalent metal cation</name>
        <dbReference type="ChEBI" id="CHEBI:60240"/>
    </cofactor>
    <text evidence="10 13">Binds 1 divalent metal cation per subunit.</text>
</comment>
<evidence type="ECO:0000256" key="6">
    <source>
        <dbReference type="ARBA" id="ARBA00009541"/>
    </source>
</evidence>
<evidence type="ECO:0000256" key="10">
    <source>
        <dbReference type="HAMAP-Rule" id="MF_02227"/>
    </source>
</evidence>
<feature type="binding site" evidence="10 13">
    <location>
        <position position="35"/>
    </location>
    <ligand>
        <name>a divalent metal cation</name>
        <dbReference type="ChEBI" id="CHEBI:60240"/>
    </ligand>
</feature>
<sequence length="225" mass="24125">MAAALAPSVLSADFARLGEQVREVEAGGAGLIHVDVMDGHFVNNITLGPVVTAAIRKSTNLPLDCHLMIENPERYVDAFIDAGAEMISVHMEAARHLHGTVQAIRKRGAKAGVVLNPATPLSALHDILPDVDFVLLMSVNPGFGGQSLIRPVLDKARQLRALVDRDRLNCRIEIDGGVTEENLQEVASTGVDMIVSGSAIFGTDDIRATTERMVRMLAVMAEDRA</sequence>
<gene>
    <name evidence="10" type="primary">rpe</name>
    <name evidence="15" type="ORF">IFK94_03295</name>
</gene>
<evidence type="ECO:0000256" key="1">
    <source>
        <dbReference type="ARBA" id="ARBA00001782"/>
    </source>
</evidence>
<dbReference type="Pfam" id="PF00834">
    <property type="entry name" value="Ribul_P_3_epim"/>
    <property type="match status" value="1"/>
</dbReference>
<dbReference type="CDD" id="cd00429">
    <property type="entry name" value="RPE"/>
    <property type="match status" value="1"/>
</dbReference>
<evidence type="ECO:0000256" key="13">
    <source>
        <dbReference type="PIRSR" id="PIRSR001461-2"/>
    </source>
</evidence>
<accession>A0A8J6XYH5</accession>
<dbReference type="InterPro" id="IPR013785">
    <property type="entry name" value="Aldolase_TIM"/>
</dbReference>
<keyword evidence="10 11" id="KW-0119">Carbohydrate metabolism</keyword>